<comment type="caution">
    <text evidence="1">The sequence shown here is derived from an EMBL/GenBank/DDBJ whole genome shotgun (WGS) entry which is preliminary data.</text>
</comment>
<evidence type="ECO:0000313" key="1">
    <source>
        <dbReference type="EMBL" id="KAJ3655626.1"/>
    </source>
</evidence>
<dbReference type="EMBL" id="JALNTZ010000004">
    <property type="protein sequence ID" value="KAJ3655626.1"/>
    <property type="molecule type" value="Genomic_DNA"/>
</dbReference>
<protein>
    <submittedName>
        <fullName evidence="1">Uncharacterized protein</fullName>
    </submittedName>
</protein>
<dbReference type="Proteomes" id="UP001168821">
    <property type="component" value="Unassembled WGS sequence"/>
</dbReference>
<organism evidence="1 2">
    <name type="scientific">Zophobas morio</name>
    <dbReference type="NCBI Taxonomy" id="2755281"/>
    <lineage>
        <taxon>Eukaryota</taxon>
        <taxon>Metazoa</taxon>
        <taxon>Ecdysozoa</taxon>
        <taxon>Arthropoda</taxon>
        <taxon>Hexapoda</taxon>
        <taxon>Insecta</taxon>
        <taxon>Pterygota</taxon>
        <taxon>Neoptera</taxon>
        <taxon>Endopterygota</taxon>
        <taxon>Coleoptera</taxon>
        <taxon>Polyphaga</taxon>
        <taxon>Cucujiformia</taxon>
        <taxon>Tenebrionidae</taxon>
        <taxon>Zophobas</taxon>
    </lineage>
</organism>
<keyword evidence="2" id="KW-1185">Reference proteome</keyword>
<dbReference type="AlphaFoldDB" id="A0AA38MGN2"/>
<name>A0AA38MGN2_9CUCU</name>
<evidence type="ECO:0000313" key="2">
    <source>
        <dbReference type="Proteomes" id="UP001168821"/>
    </source>
</evidence>
<reference evidence="1" key="1">
    <citation type="journal article" date="2023" name="G3 (Bethesda)">
        <title>Whole genome assemblies of Zophobas morio and Tenebrio molitor.</title>
        <authorList>
            <person name="Kaur S."/>
            <person name="Stinson S.A."/>
            <person name="diCenzo G.C."/>
        </authorList>
    </citation>
    <scope>NUCLEOTIDE SEQUENCE</scope>
    <source>
        <strain evidence="1">QUZm001</strain>
    </source>
</reference>
<accession>A0AA38MGN2</accession>
<proteinExistence type="predicted"/>
<gene>
    <name evidence="1" type="ORF">Zmor_014748</name>
</gene>
<sequence length="112" mass="13406">MAFATVKLRRYQLSRYQTSSEALIRALEVEAAYYSSRTWHKVRMVELEKEENDKVEKLLEKFWEKFSQRIIDGLSQGLENGVPRKRNLDCYRSPAPRRSIRQRSLQRNVQEN</sequence>